<name>A0ABU6R7S3_9FABA</name>
<protein>
    <submittedName>
        <fullName evidence="2">Uncharacterized protein</fullName>
    </submittedName>
</protein>
<comment type="caution">
    <text evidence="2">The sequence shown here is derived from an EMBL/GenBank/DDBJ whole genome shotgun (WGS) entry which is preliminary data.</text>
</comment>
<organism evidence="2 3">
    <name type="scientific">Stylosanthes scabra</name>
    <dbReference type="NCBI Taxonomy" id="79078"/>
    <lineage>
        <taxon>Eukaryota</taxon>
        <taxon>Viridiplantae</taxon>
        <taxon>Streptophyta</taxon>
        <taxon>Embryophyta</taxon>
        <taxon>Tracheophyta</taxon>
        <taxon>Spermatophyta</taxon>
        <taxon>Magnoliopsida</taxon>
        <taxon>eudicotyledons</taxon>
        <taxon>Gunneridae</taxon>
        <taxon>Pentapetalae</taxon>
        <taxon>rosids</taxon>
        <taxon>fabids</taxon>
        <taxon>Fabales</taxon>
        <taxon>Fabaceae</taxon>
        <taxon>Papilionoideae</taxon>
        <taxon>50 kb inversion clade</taxon>
        <taxon>dalbergioids sensu lato</taxon>
        <taxon>Dalbergieae</taxon>
        <taxon>Pterocarpus clade</taxon>
        <taxon>Stylosanthes</taxon>
    </lineage>
</organism>
<gene>
    <name evidence="2" type="ORF">PIB30_017043</name>
</gene>
<evidence type="ECO:0000313" key="2">
    <source>
        <dbReference type="EMBL" id="MED6120020.1"/>
    </source>
</evidence>
<reference evidence="2 3" key="1">
    <citation type="journal article" date="2023" name="Plants (Basel)">
        <title>Bridging the Gap: Combining Genomics and Transcriptomics Approaches to Understand Stylosanthes scabra, an Orphan Legume from the Brazilian Caatinga.</title>
        <authorList>
            <person name="Ferreira-Neto J.R.C."/>
            <person name="da Silva M.D."/>
            <person name="Binneck E."/>
            <person name="de Melo N.F."/>
            <person name="da Silva R.H."/>
            <person name="de Melo A.L.T.M."/>
            <person name="Pandolfi V."/>
            <person name="Bustamante F.O."/>
            <person name="Brasileiro-Vidal A.C."/>
            <person name="Benko-Iseppon A.M."/>
        </authorList>
    </citation>
    <scope>NUCLEOTIDE SEQUENCE [LARGE SCALE GENOMIC DNA]</scope>
    <source>
        <tissue evidence="2">Leaves</tissue>
    </source>
</reference>
<evidence type="ECO:0000313" key="3">
    <source>
        <dbReference type="Proteomes" id="UP001341840"/>
    </source>
</evidence>
<dbReference type="EMBL" id="JASCZI010030257">
    <property type="protein sequence ID" value="MED6120020.1"/>
    <property type="molecule type" value="Genomic_DNA"/>
</dbReference>
<sequence>MEALEKLNVAEKDNNNMKTNVNILEEDLKKRDAKIADLEERLIEPVALRKEAEENKHNYRFEMFAKGFNKTASQVKFFYPENVYSFDAL</sequence>
<keyword evidence="3" id="KW-1185">Reference proteome</keyword>
<dbReference type="Proteomes" id="UP001341840">
    <property type="component" value="Unassembled WGS sequence"/>
</dbReference>
<proteinExistence type="predicted"/>
<feature type="coiled-coil region" evidence="1">
    <location>
        <begin position="7"/>
        <end position="41"/>
    </location>
</feature>
<evidence type="ECO:0000256" key="1">
    <source>
        <dbReference type="SAM" id="Coils"/>
    </source>
</evidence>
<accession>A0ABU6R7S3</accession>
<keyword evidence="1" id="KW-0175">Coiled coil</keyword>